<dbReference type="CDD" id="cd03499">
    <property type="entry name" value="SQR_TypeC_SdhC"/>
    <property type="match status" value="1"/>
</dbReference>
<evidence type="ECO:0000256" key="12">
    <source>
        <dbReference type="PIRSR" id="PIRSR000178-1"/>
    </source>
</evidence>
<dbReference type="SUPFAM" id="SSF81343">
    <property type="entry name" value="Fumarate reductase respiratory complex transmembrane subunits"/>
    <property type="match status" value="1"/>
</dbReference>
<feature type="transmembrane region" description="Helical" evidence="13">
    <location>
        <begin position="24"/>
        <end position="44"/>
    </location>
</feature>
<dbReference type="NCBIfam" id="TIGR02970">
    <property type="entry name" value="succ_dehyd_cytB"/>
    <property type="match status" value="1"/>
</dbReference>
<dbReference type="InterPro" id="IPR018495">
    <property type="entry name" value="Succ_DH_cyt_bsu_CS"/>
</dbReference>
<evidence type="ECO:0000256" key="8">
    <source>
        <dbReference type="ARBA" id="ARBA00022989"/>
    </source>
</evidence>
<comment type="function">
    <text evidence="1">Membrane-anchoring subunit of succinate dehydrogenase (SDH).</text>
</comment>
<dbReference type="Gene3D" id="1.20.1300.10">
    <property type="entry name" value="Fumarate reductase/succinate dehydrogenase, transmembrane subunit"/>
    <property type="match status" value="1"/>
</dbReference>
<dbReference type="GO" id="GO:0005886">
    <property type="term" value="C:plasma membrane"/>
    <property type="evidence" value="ECO:0007669"/>
    <property type="project" value="TreeGrafter"/>
</dbReference>
<dbReference type="PANTHER" id="PTHR10978:SF5">
    <property type="entry name" value="SUCCINATE DEHYDROGENASE CYTOCHROME B560 SUBUNIT, MITOCHONDRIAL"/>
    <property type="match status" value="1"/>
</dbReference>
<dbReference type="GO" id="GO:0046872">
    <property type="term" value="F:metal ion binding"/>
    <property type="evidence" value="ECO:0007669"/>
    <property type="project" value="UniProtKB-KW"/>
</dbReference>
<keyword evidence="7 12" id="KW-0479">Metal-binding</keyword>
<evidence type="ECO:0000256" key="2">
    <source>
        <dbReference type="ARBA" id="ARBA00004141"/>
    </source>
</evidence>
<evidence type="ECO:0000256" key="13">
    <source>
        <dbReference type="SAM" id="Phobius"/>
    </source>
</evidence>
<comment type="subcellular location">
    <subcellularLocation>
        <location evidence="2">Membrane</location>
        <topology evidence="2">Multi-pass membrane protein</topology>
    </subcellularLocation>
</comment>
<comment type="subunit">
    <text evidence="11">Part of an enzyme complex containing four subunits: a flavoprotein, an iron-sulfur protein, plus two membrane-anchoring proteins, SdhC and SdhD. The complex can form homotrimers.</text>
</comment>
<dbReference type="InterPro" id="IPR014314">
    <property type="entry name" value="Succ_DH_cytb556"/>
</dbReference>
<feature type="binding site" description="axial binding residue" evidence="12">
    <location>
        <position position="80"/>
    </location>
    <ligand>
        <name>heme</name>
        <dbReference type="ChEBI" id="CHEBI:30413"/>
        <note>ligand shared with second transmembrane subunit</note>
    </ligand>
    <ligandPart>
        <name>Fe</name>
        <dbReference type="ChEBI" id="CHEBI:18248"/>
    </ligandPart>
</feature>
<organism evidence="14 15">
    <name type="scientific">Alteromonas marina</name>
    <dbReference type="NCBI Taxonomy" id="203795"/>
    <lineage>
        <taxon>Bacteria</taxon>
        <taxon>Pseudomonadati</taxon>
        <taxon>Pseudomonadota</taxon>
        <taxon>Gammaproteobacteria</taxon>
        <taxon>Alteromonadales</taxon>
        <taxon>Alteromonadaceae</taxon>
        <taxon>Alteromonas/Salinimonas group</taxon>
        <taxon>Alteromonas</taxon>
    </lineage>
</organism>
<dbReference type="PROSITE" id="PS01001">
    <property type="entry name" value="SDH_CYT_2"/>
    <property type="match status" value="1"/>
</dbReference>
<keyword evidence="9 12" id="KW-0408">Iron</keyword>
<dbReference type="OrthoDB" id="9799441at2"/>
<keyword evidence="15" id="KW-1185">Reference proteome</keyword>
<dbReference type="InterPro" id="IPR034804">
    <property type="entry name" value="SQR/QFR_C/D"/>
</dbReference>
<dbReference type="AlphaFoldDB" id="A0A0B3Y689"/>
<evidence type="ECO:0000256" key="11">
    <source>
        <dbReference type="ARBA" id="ARBA00025912"/>
    </source>
</evidence>
<keyword evidence="6 13" id="KW-0812">Transmembrane</keyword>
<evidence type="ECO:0000256" key="1">
    <source>
        <dbReference type="ARBA" id="ARBA00004050"/>
    </source>
</evidence>
<evidence type="ECO:0000256" key="9">
    <source>
        <dbReference type="ARBA" id="ARBA00023004"/>
    </source>
</evidence>
<comment type="cofactor">
    <cofactor evidence="12">
        <name>heme</name>
        <dbReference type="ChEBI" id="CHEBI:30413"/>
    </cofactor>
    <text evidence="12">The heme is bound between the two transmembrane subunits.</text>
</comment>
<dbReference type="EMBL" id="JWLW01000017">
    <property type="protein sequence ID" value="KHT52442.1"/>
    <property type="molecule type" value="Genomic_DNA"/>
</dbReference>
<feature type="transmembrane region" description="Helical" evidence="13">
    <location>
        <begin position="103"/>
        <end position="123"/>
    </location>
</feature>
<protein>
    <recommendedName>
        <fullName evidence="4">Succinate dehydrogenase cytochrome b556 subunit</fullName>
    </recommendedName>
</protein>
<evidence type="ECO:0000313" key="15">
    <source>
        <dbReference type="Proteomes" id="UP000031197"/>
    </source>
</evidence>
<dbReference type="InterPro" id="IPR000701">
    <property type="entry name" value="SuccDH_FuR_B_TM-su"/>
</dbReference>
<dbReference type="Proteomes" id="UP000031197">
    <property type="component" value="Unassembled WGS sequence"/>
</dbReference>
<dbReference type="PANTHER" id="PTHR10978">
    <property type="entry name" value="SUCCINATE DEHYDROGENASE CYTOCHROME B560 SUBUNIT"/>
    <property type="match status" value="1"/>
</dbReference>
<dbReference type="PROSITE" id="PS01000">
    <property type="entry name" value="SDH_CYT_1"/>
    <property type="match status" value="1"/>
</dbReference>
<feature type="transmembrane region" description="Helical" evidence="13">
    <location>
        <begin position="64"/>
        <end position="82"/>
    </location>
</feature>
<dbReference type="RefSeq" id="WP_014998321.1">
    <property type="nucleotide sequence ID" value="NZ_JWLW01000017.1"/>
</dbReference>
<evidence type="ECO:0000256" key="6">
    <source>
        <dbReference type="ARBA" id="ARBA00022692"/>
    </source>
</evidence>
<evidence type="ECO:0000256" key="5">
    <source>
        <dbReference type="ARBA" id="ARBA00022617"/>
    </source>
</evidence>
<dbReference type="GO" id="GO:0009055">
    <property type="term" value="F:electron transfer activity"/>
    <property type="evidence" value="ECO:0007669"/>
    <property type="project" value="InterPro"/>
</dbReference>
<evidence type="ECO:0000313" key="14">
    <source>
        <dbReference type="EMBL" id="KHT52442.1"/>
    </source>
</evidence>
<comment type="caution">
    <text evidence="14">The sequence shown here is derived from an EMBL/GenBank/DDBJ whole genome shotgun (WGS) entry which is preliminary data.</text>
</comment>
<reference evidence="14 15" key="1">
    <citation type="submission" date="2014-12" db="EMBL/GenBank/DDBJ databases">
        <title>Genome sequencing of Alteromonas marina AD001.</title>
        <authorList>
            <person name="Adrian T.G.S."/>
            <person name="Chan K.G."/>
        </authorList>
    </citation>
    <scope>NUCLEOTIDE SEQUENCE [LARGE SCALE GENOMIC DNA]</scope>
    <source>
        <strain evidence="14 15">AD001</strain>
    </source>
</reference>
<keyword evidence="8 13" id="KW-1133">Transmembrane helix</keyword>
<dbReference type="Pfam" id="PF01127">
    <property type="entry name" value="Sdh_cyt"/>
    <property type="match status" value="1"/>
</dbReference>
<keyword evidence="10 13" id="KW-0472">Membrane</keyword>
<accession>A0A0B3Y689</accession>
<evidence type="ECO:0000256" key="4">
    <source>
        <dbReference type="ARBA" id="ARBA00020076"/>
    </source>
</evidence>
<sequence>MKKQRPVNLELNTIKFPPSAISSILHRVTGVAMFFALLFVIWAWAVSVHSPEGFADVQAIMDGFLGKFVAIGTASALTYHILGGLRHVVMDLGHWEELESGNTSAKAVIALWVVLTVVLGVALW</sequence>
<comment type="similarity">
    <text evidence="3">Belongs to the cytochrome b560 family.</text>
</comment>
<dbReference type="GO" id="GO:0006099">
    <property type="term" value="P:tricarboxylic acid cycle"/>
    <property type="evidence" value="ECO:0007669"/>
    <property type="project" value="InterPro"/>
</dbReference>
<evidence type="ECO:0000256" key="10">
    <source>
        <dbReference type="ARBA" id="ARBA00023136"/>
    </source>
</evidence>
<proteinExistence type="inferred from homology"/>
<dbReference type="PIRSF" id="PIRSF000178">
    <property type="entry name" value="SDH_cyt_b560"/>
    <property type="match status" value="1"/>
</dbReference>
<gene>
    <name evidence="14" type="ORF">RJ41_10770</name>
</gene>
<name>A0A0B3Y689_9ALTE</name>
<evidence type="ECO:0000256" key="7">
    <source>
        <dbReference type="ARBA" id="ARBA00022723"/>
    </source>
</evidence>
<evidence type="ECO:0000256" key="3">
    <source>
        <dbReference type="ARBA" id="ARBA00007244"/>
    </source>
</evidence>
<keyword evidence="5 12" id="KW-0349">Heme</keyword>